<feature type="compositionally biased region" description="Basic and acidic residues" evidence="1">
    <location>
        <begin position="56"/>
        <end position="72"/>
    </location>
</feature>
<dbReference type="AlphaFoldDB" id="A0A0L6VEY1"/>
<organism evidence="2 3">
    <name type="scientific">Puccinia sorghi</name>
    <dbReference type="NCBI Taxonomy" id="27349"/>
    <lineage>
        <taxon>Eukaryota</taxon>
        <taxon>Fungi</taxon>
        <taxon>Dikarya</taxon>
        <taxon>Basidiomycota</taxon>
        <taxon>Pucciniomycotina</taxon>
        <taxon>Pucciniomycetes</taxon>
        <taxon>Pucciniales</taxon>
        <taxon>Pucciniaceae</taxon>
        <taxon>Puccinia</taxon>
    </lineage>
</organism>
<dbReference type="Proteomes" id="UP000037035">
    <property type="component" value="Unassembled WGS sequence"/>
</dbReference>
<proteinExistence type="predicted"/>
<protein>
    <submittedName>
        <fullName evidence="2">Uncharacterized protein</fullName>
    </submittedName>
</protein>
<feature type="region of interest" description="Disordered" evidence="1">
    <location>
        <begin position="47"/>
        <end position="114"/>
    </location>
</feature>
<evidence type="ECO:0000313" key="2">
    <source>
        <dbReference type="EMBL" id="KNZ59122.1"/>
    </source>
</evidence>
<feature type="compositionally biased region" description="Low complexity" evidence="1">
    <location>
        <begin position="87"/>
        <end position="114"/>
    </location>
</feature>
<gene>
    <name evidence="2" type="ORF">VP01_179g4</name>
</gene>
<feature type="compositionally biased region" description="Low complexity" evidence="1">
    <location>
        <begin position="9"/>
        <end position="24"/>
    </location>
</feature>
<sequence length="310" mass="34471">MSKKDSHTPSPYDSPKISPSSSPSIQAQTGLLTQEQIRCQAEILNDAANLPFLTGNKEETRSKTSADKDKHLFPPTPFNPQVPMPTPETSSLTSLPSINKLSPSQPLSSAPSGPELNPYQYSPYPPYPFFPYPYMPPNWNPHHLHQANPLDATGSAKTTVTPQANVEQKAEHPGRLLLALEDTKLQCLADEDRKGTVAILSAAVKLIFPRDHLLPDGSNYCKWSRWLRELASQFIYNVEFFNKPNTNAHYEHIGCTMILHSVDASLEDELSILTFMKLLRLSPENYPTTASYAAGMQDVVANFKDLNLII</sequence>
<keyword evidence="3" id="KW-1185">Reference proteome</keyword>
<evidence type="ECO:0000313" key="3">
    <source>
        <dbReference type="Proteomes" id="UP000037035"/>
    </source>
</evidence>
<dbReference type="EMBL" id="LAVV01006614">
    <property type="protein sequence ID" value="KNZ59122.1"/>
    <property type="molecule type" value="Genomic_DNA"/>
</dbReference>
<feature type="compositionally biased region" description="Pro residues" evidence="1">
    <location>
        <begin position="74"/>
        <end position="86"/>
    </location>
</feature>
<comment type="caution">
    <text evidence="2">The sequence shown here is derived from an EMBL/GenBank/DDBJ whole genome shotgun (WGS) entry which is preliminary data.</text>
</comment>
<dbReference type="VEuPathDB" id="FungiDB:VP01_179g4"/>
<reference evidence="2 3" key="1">
    <citation type="submission" date="2015-08" db="EMBL/GenBank/DDBJ databases">
        <title>Next Generation Sequencing and Analysis of the Genome of Puccinia sorghi L Schw, the Causal Agent of Maize Common Rust.</title>
        <authorList>
            <person name="Rochi L."/>
            <person name="Burguener G."/>
            <person name="Darino M."/>
            <person name="Turjanski A."/>
            <person name="Kreff E."/>
            <person name="Dieguez M.J."/>
            <person name="Sacco F."/>
        </authorList>
    </citation>
    <scope>NUCLEOTIDE SEQUENCE [LARGE SCALE GENOMIC DNA]</scope>
    <source>
        <strain evidence="2 3">RO10H11247</strain>
    </source>
</reference>
<feature type="region of interest" description="Disordered" evidence="1">
    <location>
        <begin position="1"/>
        <end position="33"/>
    </location>
</feature>
<evidence type="ECO:0000256" key="1">
    <source>
        <dbReference type="SAM" id="MobiDB-lite"/>
    </source>
</evidence>
<dbReference type="OrthoDB" id="10643467at2759"/>
<accession>A0A0L6VEY1</accession>
<name>A0A0L6VEY1_9BASI</name>